<keyword evidence="3" id="KW-1185">Reference proteome</keyword>
<feature type="compositionally biased region" description="Polar residues" evidence="1">
    <location>
        <begin position="58"/>
        <end position="76"/>
    </location>
</feature>
<evidence type="ECO:0000313" key="3">
    <source>
        <dbReference type="Proteomes" id="UP000078561"/>
    </source>
</evidence>
<gene>
    <name evidence="2" type="primary">ABSGL_01908.1 scaffold 2540</name>
</gene>
<feature type="compositionally biased region" description="Polar residues" evidence="1">
    <location>
        <begin position="103"/>
        <end position="113"/>
    </location>
</feature>
<feature type="region of interest" description="Disordered" evidence="1">
    <location>
        <begin position="327"/>
        <end position="354"/>
    </location>
</feature>
<feature type="compositionally biased region" description="Low complexity" evidence="1">
    <location>
        <begin position="77"/>
        <end position="91"/>
    </location>
</feature>
<dbReference type="InParanoid" id="A0A163J0T4"/>
<feature type="compositionally biased region" description="Polar residues" evidence="1">
    <location>
        <begin position="12"/>
        <end position="21"/>
    </location>
</feature>
<feature type="compositionally biased region" description="Pro residues" evidence="1">
    <location>
        <begin position="385"/>
        <end position="396"/>
    </location>
</feature>
<dbReference type="STRING" id="4829.A0A163J0T4"/>
<organism evidence="2">
    <name type="scientific">Absidia glauca</name>
    <name type="common">Pin mould</name>
    <dbReference type="NCBI Taxonomy" id="4829"/>
    <lineage>
        <taxon>Eukaryota</taxon>
        <taxon>Fungi</taxon>
        <taxon>Fungi incertae sedis</taxon>
        <taxon>Mucoromycota</taxon>
        <taxon>Mucoromycotina</taxon>
        <taxon>Mucoromycetes</taxon>
        <taxon>Mucorales</taxon>
        <taxon>Cunninghamellaceae</taxon>
        <taxon>Absidia</taxon>
    </lineage>
</organism>
<evidence type="ECO:0000256" key="1">
    <source>
        <dbReference type="SAM" id="MobiDB-lite"/>
    </source>
</evidence>
<accession>A0A163J0T4</accession>
<dbReference type="EMBL" id="LT551144">
    <property type="protein sequence ID" value="SAL96495.1"/>
    <property type="molecule type" value="Genomic_DNA"/>
</dbReference>
<dbReference type="OrthoDB" id="2290922at2759"/>
<feature type="compositionally biased region" description="Polar residues" evidence="1">
    <location>
        <begin position="34"/>
        <end position="44"/>
    </location>
</feature>
<feature type="compositionally biased region" description="Polar residues" evidence="1">
    <location>
        <begin position="144"/>
        <end position="154"/>
    </location>
</feature>
<dbReference type="AlphaFoldDB" id="A0A163J0T4"/>
<dbReference type="Proteomes" id="UP000078561">
    <property type="component" value="Unassembled WGS sequence"/>
</dbReference>
<sequence>MNSVQNAIAALNQQSTTNDARTSSHRHTKADISSLRNRFESTPTDKPLLQRSSHIETRTTSQYGSGIIRPTSSISFTKKVTPSPTTSVSSTQHDQSYRRSRFGPSNGNITKTNAQTSLLEQLEKVTLERDHLKQQLKVAHAPDTLSSSSTNQDLNLEMPTLPPGPSPSSFWFDVDDDYNNDNGADQSQLYEEYEETITDYNQQSSARIQQDMRADTLQQRLAACQKDTQWMINKYLGDLEGERLYSRSLATIIRNQDELISILETSGHSNMPSPHQYEQQTLLLHSQLELQRMELEDKQEILTLLADERDHLAEKVKQLTHQLLHISTLPHPTEGRQRNHPRTLSTSSTNSLSSYTTTTSILSLSCLDWVNTNNNQSTSLAKPPLNRPYSPPQTPPPREKLPPLPMSSTAPITPNTSPRGTMDLSSSSPYTPGSPSIEYNKGQQLTHQNSLPDIRSMHHQHHYRRHGSGDAAAYYGEMEKGIIRQKSFWKGWRQRLSN</sequence>
<protein>
    <submittedName>
        <fullName evidence="2">Uncharacterized protein</fullName>
    </submittedName>
</protein>
<evidence type="ECO:0000313" key="2">
    <source>
        <dbReference type="EMBL" id="SAL96495.1"/>
    </source>
</evidence>
<feature type="compositionally biased region" description="Polar residues" evidence="1">
    <location>
        <begin position="406"/>
        <end position="419"/>
    </location>
</feature>
<feature type="region of interest" description="Disordered" evidence="1">
    <location>
        <begin position="137"/>
        <end position="165"/>
    </location>
</feature>
<feature type="region of interest" description="Disordered" evidence="1">
    <location>
        <begin position="12"/>
        <end position="113"/>
    </location>
</feature>
<feature type="region of interest" description="Disordered" evidence="1">
    <location>
        <begin position="376"/>
        <end position="433"/>
    </location>
</feature>
<name>A0A163J0T4_ABSGL</name>
<feature type="compositionally biased region" description="Low complexity" evidence="1">
    <location>
        <begin position="343"/>
        <end position="354"/>
    </location>
</feature>
<proteinExistence type="predicted"/>
<reference evidence="2" key="1">
    <citation type="submission" date="2016-04" db="EMBL/GenBank/DDBJ databases">
        <authorList>
            <person name="Evans L.H."/>
            <person name="Alamgir A."/>
            <person name="Owens N."/>
            <person name="Weber N.D."/>
            <person name="Virtaneva K."/>
            <person name="Barbian K."/>
            <person name="Babar A."/>
            <person name="Rosenke K."/>
        </authorList>
    </citation>
    <scope>NUCLEOTIDE SEQUENCE [LARGE SCALE GENOMIC DNA]</scope>
    <source>
        <strain evidence="2">CBS 101.48</strain>
    </source>
</reference>